<dbReference type="OrthoDB" id="18134at2759"/>
<organism evidence="1">
    <name type="scientific">Notodromas monacha</name>
    <dbReference type="NCBI Taxonomy" id="399045"/>
    <lineage>
        <taxon>Eukaryota</taxon>
        <taxon>Metazoa</taxon>
        <taxon>Ecdysozoa</taxon>
        <taxon>Arthropoda</taxon>
        <taxon>Crustacea</taxon>
        <taxon>Oligostraca</taxon>
        <taxon>Ostracoda</taxon>
        <taxon>Podocopa</taxon>
        <taxon>Podocopida</taxon>
        <taxon>Cypridocopina</taxon>
        <taxon>Cypridoidea</taxon>
        <taxon>Cyprididae</taxon>
        <taxon>Notodromas</taxon>
    </lineage>
</organism>
<dbReference type="GO" id="GO:0034198">
    <property type="term" value="P:cellular response to amino acid starvation"/>
    <property type="evidence" value="ECO:0007669"/>
    <property type="project" value="TreeGrafter"/>
</dbReference>
<dbReference type="PANTHER" id="PTHR31581:SF1">
    <property type="entry name" value="KICSTOR SUBUNIT 2"/>
    <property type="match status" value="1"/>
</dbReference>
<dbReference type="PANTHER" id="PTHR31581">
    <property type="entry name" value="KICSTOR COMPLEX PROTEIN C12ORF66"/>
    <property type="match status" value="1"/>
</dbReference>
<dbReference type="AlphaFoldDB" id="A0A7R9GHL5"/>
<evidence type="ECO:0000313" key="1">
    <source>
        <dbReference type="EMBL" id="CAD7281464.1"/>
    </source>
</evidence>
<gene>
    <name evidence="1" type="ORF">NMOB1V02_LOCUS9109</name>
</gene>
<dbReference type="Gene3D" id="1.10.3450.30">
    <property type="match status" value="1"/>
</dbReference>
<dbReference type="GO" id="GO:0042149">
    <property type="term" value="P:cellular response to glucose starvation"/>
    <property type="evidence" value="ECO:0007669"/>
    <property type="project" value="TreeGrafter"/>
</dbReference>
<dbReference type="GO" id="GO:1904262">
    <property type="term" value="P:negative regulation of TORC1 signaling"/>
    <property type="evidence" value="ECO:0007669"/>
    <property type="project" value="TreeGrafter"/>
</dbReference>
<keyword evidence="2" id="KW-1185">Reference proteome</keyword>
<reference evidence="1" key="1">
    <citation type="submission" date="2020-11" db="EMBL/GenBank/DDBJ databases">
        <authorList>
            <person name="Tran Van P."/>
        </authorList>
    </citation>
    <scope>NUCLEOTIDE SEQUENCE</scope>
</reference>
<dbReference type="InterPro" id="IPR018544">
    <property type="entry name" value="KICS_2"/>
</dbReference>
<sequence>MTSETVSDAEWGEMLLGQYFKMLSGFAQDQAKDIVDREKTIQSQNVANPQHHQSALDSANSSARATLLGILGQLALAEKTYHSMCFFVAKGFLRKDSSLRSSYEGIVSELLVLKEGAKGSANRGTPAHLLGHISEQVLQYVFARMEMVNFYEHLGSSRPDTQLVPWSQFLEDLRTICDKNHRLFHHPMLAHVKSAFDFETEAMLHMIEAQVHLEDYQFLASLLSLNEAHAKLNSWESLAHACDEFRNSGKIGLSAVISLSGRTPPERALLRWHTAFKASLVSKFSFYFYENLTAQGGYHVDRMKTLFARLSCDYYQKVAAFHRRGDAPWILLAFDAGGMPVHYGYRFPLRYPVSVQGLESFPAILIYPPGMPLAPAHWPSIVMLLSDPVKSAEAKERPVMFYDERMESSYYFMRVEPKITLFVLFQRRKIGRDSAVVTFMNDMVFGLRASKLIVTLCPRSK</sequence>
<dbReference type="Pfam" id="PF09404">
    <property type="entry name" value="C12orf66_like"/>
    <property type="match status" value="1"/>
</dbReference>
<proteinExistence type="predicted"/>
<dbReference type="GO" id="GO:0061462">
    <property type="term" value="P:protein localization to lysosome"/>
    <property type="evidence" value="ECO:0007669"/>
    <property type="project" value="TreeGrafter"/>
</dbReference>
<protein>
    <submittedName>
        <fullName evidence="1">Uncharacterized protein</fullName>
    </submittedName>
</protein>
<evidence type="ECO:0000313" key="2">
    <source>
        <dbReference type="Proteomes" id="UP000678499"/>
    </source>
</evidence>
<dbReference type="EMBL" id="CAJPEX010002887">
    <property type="protein sequence ID" value="CAG0921616.1"/>
    <property type="molecule type" value="Genomic_DNA"/>
</dbReference>
<dbReference type="SUPFAM" id="SSF160651">
    <property type="entry name" value="FLJ32549 C-terminal domain-like"/>
    <property type="match status" value="1"/>
</dbReference>
<dbReference type="Proteomes" id="UP000678499">
    <property type="component" value="Unassembled WGS sequence"/>
</dbReference>
<dbReference type="InterPro" id="IPR038060">
    <property type="entry name" value="C12orf66-like_central_sf"/>
</dbReference>
<dbReference type="EMBL" id="OA884924">
    <property type="protein sequence ID" value="CAD7281464.1"/>
    <property type="molecule type" value="Genomic_DNA"/>
</dbReference>
<accession>A0A7R9GHL5</accession>
<name>A0A7R9GHL5_9CRUS</name>
<dbReference type="SUPFAM" id="SSF158548">
    <property type="entry name" value="FLJ32549 domain-like"/>
    <property type="match status" value="1"/>
</dbReference>